<dbReference type="SUPFAM" id="SSF52047">
    <property type="entry name" value="RNI-like"/>
    <property type="match status" value="1"/>
</dbReference>
<evidence type="ECO:0000313" key="3">
    <source>
        <dbReference type="EMBL" id="KAF9335231.1"/>
    </source>
</evidence>
<gene>
    <name evidence="3" type="ORF">BG006_000620</name>
</gene>
<name>A0A9P5SSP8_9FUNG</name>
<protein>
    <recommendedName>
        <fullName evidence="2">F-box domain-containing protein</fullName>
    </recommendedName>
</protein>
<dbReference type="Proteomes" id="UP000696485">
    <property type="component" value="Unassembled WGS sequence"/>
</dbReference>
<keyword evidence="4" id="KW-1185">Reference proteome</keyword>
<feature type="region of interest" description="Disordered" evidence="1">
    <location>
        <begin position="85"/>
        <end position="107"/>
    </location>
</feature>
<evidence type="ECO:0000313" key="4">
    <source>
        <dbReference type="Proteomes" id="UP000696485"/>
    </source>
</evidence>
<dbReference type="Gene3D" id="3.80.10.10">
    <property type="entry name" value="Ribonuclease Inhibitor"/>
    <property type="match status" value="2"/>
</dbReference>
<feature type="compositionally biased region" description="Polar residues" evidence="1">
    <location>
        <begin position="35"/>
        <end position="45"/>
    </location>
</feature>
<evidence type="ECO:0000259" key="2">
    <source>
        <dbReference type="Pfam" id="PF12937"/>
    </source>
</evidence>
<reference evidence="3" key="1">
    <citation type="journal article" date="2020" name="Fungal Divers.">
        <title>Resolving the Mortierellaceae phylogeny through synthesis of multi-gene phylogenetics and phylogenomics.</title>
        <authorList>
            <person name="Vandepol N."/>
            <person name="Liber J."/>
            <person name="Desiro A."/>
            <person name="Na H."/>
            <person name="Kennedy M."/>
            <person name="Barry K."/>
            <person name="Grigoriev I.V."/>
            <person name="Miller A.N."/>
            <person name="O'Donnell K."/>
            <person name="Stajich J.E."/>
            <person name="Bonito G."/>
        </authorList>
    </citation>
    <scope>NUCLEOTIDE SEQUENCE</scope>
    <source>
        <strain evidence="3">NVP1</strain>
    </source>
</reference>
<feature type="domain" description="F-box" evidence="2">
    <location>
        <begin position="131"/>
        <end position="167"/>
    </location>
</feature>
<feature type="compositionally biased region" description="Low complexity" evidence="1">
    <location>
        <begin position="46"/>
        <end position="69"/>
    </location>
</feature>
<dbReference type="PANTHER" id="PTHR38926:SF5">
    <property type="entry name" value="F-BOX AND LEUCINE-RICH REPEAT PROTEIN 6"/>
    <property type="match status" value="1"/>
</dbReference>
<evidence type="ECO:0000256" key="1">
    <source>
        <dbReference type="SAM" id="MobiDB-lite"/>
    </source>
</evidence>
<dbReference type="Pfam" id="PF12937">
    <property type="entry name" value="F-box-like"/>
    <property type="match status" value="1"/>
</dbReference>
<dbReference type="InterPro" id="IPR001810">
    <property type="entry name" value="F-box_dom"/>
</dbReference>
<dbReference type="AlphaFoldDB" id="A0A9P5SSP8"/>
<sequence length="894" mass="98750">MLQSHGHQPTCLAPSTSTSASTSPSIPLPLITPSDLQTQSPPSNHTSSLFPSTTSPLIPSTVSSSTLTTDQLPTQPSCLQHLISVPASDSGTMTTTPNSDSQEHKMPSPIPLPMPVDSQQCGQNPSPLAIPELLQQICLYLDTEALVLASQVSRSFSVCCEPLLWTDVPEGAWNNPLFRANWTLHADKIRSMACGPGMDLRLVAKYCRGLISLDVSKIMERGVMDQFPVGEPSYKSMGPDGKGESYRDHVRTGSISKSGMRSPVVGAWNSHSGSIRHNNTNSIQDAVINNKSHQIINSKTVACTTRRDKDGITAHNSIGRNSAMYTTFHEMADCLVVLLQQNPRLRCLWLQPHGMFPRPLLSALSQLMNLRLLFLNGWQDFQEYSLQLILESCQSLEHLSLGENDFTRFTLESMAMTDFSRYQLLLKQTGTEKVLRLEKFDDPLKSTSGPAPLTEQTYVEPDLRDFYAKQAVLVSSSALGCEGALAYELHSQQLSQQQSGTVYSDLLSYNQQAVYTSPIIANRPNPALPVSYKQQQARQRQQQTQIRSLNLDHTGLRQEFLLNLANQCPRLEHLSVQASWGLYPSSKFMQLIRFTCPELKRFQFRSQGKDLQDEFFLQMIDQFSGQLEWLHAGKTGFSQAALAALLRQQSQLQLYQDSVLRQGQPTQSFRGLVSLNVDGARGIQSKSLVQLLEQCCGLKVLSAQGVVLNGRDLFHSPSGLIPWSCRGLETLVIDIEIYAAVTTTAPSQTVETVRYGVYHQLGRLTRLQHLGLGGGHCIRGPKIEPGVDLTLTSGLGALSGLYCLEYLDVHRLVQHIRQGELAWMGLHWPRLRKIEAKKAISSRSMYTQPSLSPLGQLFGASNDRSAAGSGPEGSMNKAIEWLAQARPGIDICLI</sequence>
<dbReference type="InterPro" id="IPR036047">
    <property type="entry name" value="F-box-like_dom_sf"/>
</dbReference>
<accession>A0A9P5SSP8</accession>
<dbReference type="PANTHER" id="PTHR38926">
    <property type="entry name" value="F-BOX DOMAIN CONTAINING PROTEIN, EXPRESSED"/>
    <property type="match status" value="1"/>
</dbReference>
<feature type="compositionally biased region" description="Polar residues" evidence="1">
    <location>
        <begin position="87"/>
        <end position="100"/>
    </location>
</feature>
<feature type="region of interest" description="Disordered" evidence="1">
    <location>
        <begin position="1"/>
        <end position="71"/>
    </location>
</feature>
<dbReference type="SUPFAM" id="SSF81383">
    <property type="entry name" value="F-box domain"/>
    <property type="match status" value="1"/>
</dbReference>
<dbReference type="InterPro" id="IPR032675">
    <property type="entry name" value="LRR_dom_sf"/>
</dbReference>
<proteinExistence type="predicted"/>
<comment type="caution">
    <text evidence="3">The sequence shown here is derived from an EMBL/GenBank/DDBJ whole genome shotgun (WGS) entry which is preliminary data.</text>
</comment>
<organism evidence="3 4">
    <name type="scientific">Podila minutissima</name>
    <dbReference type="NCBI Taxonomy" id="64525"/>
    <lineage>
        <taxon>Eukaryota</taxon>
        <taxon>Fungi</taxon>
        <taxon>Fungi incertae sedis</taxon>
        <taxon>Mucoromycota</taxon>
        <taxon>Mortierellomycotina</taxon>
        <taxon>Mortierellomycetes</taxon>
        <taxon>Mortierellales</taxon>
        <taxon>Mortierellaceae</taxon>
        <taxon>Podila</taxon>
    </lineage>
</organism>
<feature type="compositionally biased region" description="Low complexity" evidence="1">
    <location>
        <begin position="13"/>
        <end position="34"/>
    </location>
</feature>
<dbReference type="EMBL" id="JAAAUY010000110">
    <property type="protein sequence ID" value="KAF9335231.1"/>
    <property type="molecule type" value="Genomic_DNA"/>
</dbReference>